<reference evidence="2 3" key="1">
    <citation type="submission" date="2020-08" db="EMBL/GenBank/DDBJ databases">
        <title>Sequencing the genomes of 1000 actinobacteria strains.</title>
        <authorList>
            <person name="Klenk H.-P."/>
        </authorList>
    </citation>
    <scope>NUCLEOTIDE SEQUENCE [LARGE SCALE GENOMIC DNA]</scope>
    <source>
        <strain evidence="2 3">DSM 43675</strain>
    </source>
</reference>
<evidence type="ECO:0008006" key="4">
    <source>
        <dbReference type="Google" id="ProtNLM"/>
    </source>
</evidence>
<feature type="region of interest" description="Disordered" evidence="1">
    <location>
        <begin position="27"/>
        <end position="46"/>
    </location>
</feature>
<evidence type="ECO:0000313" key="3">
    <source>
        <dbReference type="Proteomes" id="UP000546324"/>
    </source>
</evidence>
<name>A0A7X0FVW7_9ACTN</name>
<organism evidence="2 3">
    <name type="scientific">Actinomadura coerulea</name>
    <dbReference type="NCBI Taxonomy" id="46159"/>
    <lineage>
        <taxon>Bacteria</taxon>
        <taxon>Bacillati</taxon>
        <taxon>Actinomycetota</taxon>
        <taxon>Actinomycetes</taxon>
        <taxon>Streptosporangiales</taxon>
        <taxon>Thermomonosporaceae</taxon>
        <taxon>Actinomadura</taxon>
    </lineage>
</organism>
<proteinExistence type="predicted"/>
<dbReference type="SUPFAM" id="SSF143212">
    <property type="entry name" value="Rv2632c-like"/>
    <property type="match status" value="1"/>
</dbReference>
<dbReference type="Proteomes" id="UP000546324">
    <property type="component" value="Unassembled WGS sequence"/>
</dbReference>
<dbReference type="Pfam" id="PF08962">
    <property type="entry name" value="Rv2632c-like"/>
    <property type="match status" value="1"/>
</dbReference>
<evidence type="ECO:0000256" key="1">
    <source>
        <dbReference type="SAM" id="MobiDB-lite"/>
    </source>
</evidence>
<dbReference type="AlphaFoldDB" id="A0A7X0FVW7"/>
<dbReference type="InterPro" id="IPR038070">
    <property type="entry name" value="Rv2632c-like_sf"/>
</dbReference>
<dbReference type="EMBL" id="JACHMQ010000001">
    <property type="protein sequence ID" value="MBB6394135.1"/>
    <property type="molecule type" value="Genomic_DNA"/>
</dbReference>
<dbReference type="InterPro" id="IPR015057">
    <property type="entry name" value="Rv2632c-like"/>
</dbReference>
<evidence type="ECO:0000313" key="2">
    <source>
        <dbReference type="EMBL" id="MBB6394135.1"/>
    </source>
</evidence>
<accession>A0A7X0FVW7</accession>
<sequence>MRAKEWSVELYITEEGMDTVAHAVLSTGGEKRTTGRGHARRNPADREVPEIGDELAVSRALADLAGRLHGVADKDIAQFAGRS</sequence>
<keyword evidence="3" id="KW-1185">Reference proteome</keyword>
<comment type="caution">
    <text evidence="2">The sequence shown here is derived from an EMBL/GenBank/DDBJ whole genome shotgun (WGS) entry which is preliminary data.</text>
</comment>
<dbReference type="RefSeq" id="WP_185023834.1">
    <property type="nucleotide sequence ID" value="NZ_JACHMQ010000001.1"/>
</dbReference>
<gene>
    <name evidence="2" type="ORF">BKA00_001049</name>
</gene>
<protein>
    <recommendedName>
        <fullName evidence="4">DUF1876 domain-containing protein</fullName>
    </recommendedName>
</protein>
<dbReference type="Gene3D" id="3.30.160.240">
    <property type="entry name" value="Rv1738"/>
    <property type="match status" value="1"/>
</dbReference>